<dbReference type="PANTHER" id="PTHR13696:SF98">
    <property type="entry name" value="PLASMID PARTITION PROTEIN A"/>
    <property type="match status" value="1"/>
</dbReference>
<protein>
    <submittedName>
        <fullName evidence="2">Chromosome (Plasmid) partitioning protein ParA</fullName>
    </submittedName>
</protein>
<dbReference type="Gene3D" id="3.40.50.300">
    <property type="entry name" value="P-loop containing nucleotide triphosphate hydrolases"/>
    <property type="match status" value="1"/>
</dbReference>
<dbReference type="AlphaFoldDB" id="A0A0H3ZNE9"/>
<evidence type="ECO:0000313" key="2">
    <source>
        <dbReference type="EMBL" id="AKN37705.1"/>
    </source>
</evidence>
<dbReference type="InterPro" id="IPR050678">
    <property type="entry name" value="DNA_Partitioning_ATPase"/>
</dbReference>
<dbReference type="CDD" id="cd02042">
    <property type="entry name" value="ParAB_family"/>
    <property type="match status" value="1"/>
</dbReference>
<dbReference type="InterPro" id="IPR025669">
    <property type="entry name" value="AAA_dom"/>
</dbReference>
<dbReference type="Pfam" id="PF13614">
    <property type="entry name" value="AAA_31"/>
    <property type="match status" value="1"/>
</dbReference>
<reference evidence="2" key="1">
    <citation type="journal article" date="2015" name="MBio">
        <title>Eco-Evolutionary Dynamics of Episomes among Ecologically Cohesive Bacterial Populations.</title>
        <authorList>
            <person name="Xue H."/>
            <person name="Cordero O.X."/>
            <person name="Camas F.M."/>
            <person name="Trimble W."/>
            <person name="Meyer F."/>
            <person name="Guglielmini J."/>
            <person name="Rocha E.P."/>
            <person name="Polz M.F."/>
        </authorList>
    </citation>
    <scope>NUCLEOTIDE SEQUENCE</scope>
    <source>
        <strain evidence="2">1S_269</strain>
    </source>
</reference>
<dbReference type="EMBL" id="KP795546">
    <property type="protein sequence ID" value="AKN37705.1"/>
    <property type="molecule type" value="Genomic_DNA"/>
</dbReference>
<accession>A0A0H3ZNE9</accession>
<proteinExistence type="predicted"/>
<organism evidence="2">
    <name type="scientific">Vibrio sp. 1S_269</name>
    <dbReference type="NCBI Taxonomy" id="1652828"/>
    <lineage>
        <taxon>Bacteria</taxon>
        <taxon>Pseudomonadati</taxon>
        <taxon>Pseudomonadota</taxon>
        <taxon>Gammaproteobacteria</taxon>
        <taxon>Vibrionales</taxon>
        <taxon>Vibrionaceae</taxon>
        <taxon>Vibrio</taxon>
    </lineage>
</organism>
<dbReference type="SUPFAM" id="SSF52540">
    <property type="entry name" value="P-loop containing nucleoside triphosphate hydrolases"/>
    <property type="match status" value="1"/>
</dbReference>
<dbReference type="PANTHER" id="PTHR13696">
    <property type="entry name" value="P-LOOP CONTAINING NUCLEOSIDE TRIPHOSPHATE HYDROLASE"/>
    <property type="match status" value="1"/>
</dbReference>
<feature type="domain" description="AAA" evidence="1">
    <location>
        <begin position="131"/>
        <end position="312"/>
    </location>
</feature>
<name>A0A0H3ZNE9_9VIBR</name>
<sequence length="427" mass="47915">MCRKRVRHEEDIMTTIIDSLELVCERMQQEQSDLKAVIKDRMQIKVTDTEVDGSVDRLIYNHSLKKKELQELFGLSRVTFNSRIDEATELGVVGSPIIQGRTHLYNRFDVANMMEFMNFPRYNQRFEPTAVVVENHKGGTGKSTTTVTLATAAALDLNLNARCLVIDLDPQGSTGQNLIHQASDDSVYMTAVDIALSELEPEGDFSHYLNDYSSEDLIKAIPFKTHLPNLDVIPAFPSDERFVDCYWGQDGAGQEKLVSVLREKILPVLKKEYDLIFIDTPPQNSPILWAVNEAADAVLIPVTPREFDFASTSNYMATMPGTYRALPSQGDNLKWAKLLPVNFDEKSAHEVKVFDKLLRAAQGHLLSTAIRHSEAFVAAAESNRTVLDIRKSEQVCSGKQFDLAMTSVNAVYHQFITEIKQLATKGL</sequence>
<dbReference type="InterPro" id="IPR027417">
    <property type="entry name" value="P-loop_NTPase"/>
</dbReference>
<evidence type="ECO:0000259" key="1">
    <source>
        <dbReference type="Pfam" id="PF13614"/>
    </source>
</evidence>